<organism evidence="1 2">
    <name type="scientific">Brachionus plicatilis</name>
    <name type="common">Marine rotifer</name>
    <name type="synonym">Brachionus muelleri</name>
    <dbReference type="NCBI Taxonomy" id="10195"/>
    <lineage>
        <taxon>Eukaryota</taxon>
        <taxon>Metazoa</taxon>
        <taxon>Spiralia</taxon>
        <taxon>Gnathifera</taxon>
        <taxon>Rotifera</taxon>
        <taxon>Eurotatoria</taxon>
        <taxon>Monogononta</taxon>
        <taxon>Pseudotrocha</taxon>
        <taxon>Ploima</taxon>
        <taxon>Brachionidae</taxon>
        <taxon>Brachionus</taxon>
    </lineage>
</organism>
<evidence type="ECO:0000313" key="2">
    <source>
        <dbReference type="Proteomes" id="UP000276133"/>
    </source>
</evidence>
<evidence type="ECO:0000313" key="1">
    <source>
        <dbReference type="EMBL" id="RNA14487.1"/>
    </source>
</evidence>
<keyword evidence="2" id="KW-1185">Reference proteome</keyword>
<dbReference type="Proteomes" id="UP000276133">
    <property type="component" value="Unassembled WGS sequence"/>
</dbReference>
<comment type="caution">
    <text evidence="1">The sequence shown here is derived from an EMBL/GenBank/DDBJ whole genome shotgun (WGS) entry which is preliminary data.</text>
</comment>
<dbReference type="EMBL" id="REGN01005170">
    <property type="protein sequence ID" value="RNA14487.1"/>
    <property type="molecule type" value="Genomic_DNA"/>
</dbReference>
<name>A0A3M7QSS3_BRAPC</name>
<sequence length="106" mass="11871">MKQKTVLKILANNLHLCSSSLNLASSTSFKSMLDHNLSATALALGHNLEMLLAPSTNSDHIQASPLIQKNFLLEEETQLNDIDDYGKIFYLYVLIKLKSQLLKIKI</sequence>
<dbReference type="AlphaFoldDB" id="A0A3M7QSS3"/>
<proteinExistence type="predicted"/>
<gene>
    <name evidence="1" type="ORF">BpHYR1_013318</name>
</gene>
<reference evidence="1 2" key="1">
    <citation type="journal article" date="2018" name="Sci. Rep.">
        <title>Genomic signatures of local adaptation to the degree of environmental predictability in rotifers.</title>
        <authorList>
            <person name="Franch-Gras L."/>
            <person name="Hahn C."/>
            <person name="Garcia-Roger E.M."/>
            <person name="Carmona M.J."/>
            <person name="Serra M."/>
            <person name="Gomez A."/>
        </authorList>
    </citation>
    <scope>NUCLEOTIDE SEQUENCE [LARGE SCALE GENOMIC DNA]</scope>
    <source>
        <strain evidence="1">HYR1</strain>
    </source>
</reference>
<protein>
    <submittedName>
        <fullName evidence="1">Uncharacterized protein</fullName>
    </submittedName>
</protein>
<accession>A0A3M7QSS3</accession>